<dbReference type="InterPro" id="IPR003593">
    <property type="entry name" value="AAA+_ATPase"/>
</dbReference>
<dbReference type="InterPro" id="IPR027417">
    <property type="entry name" value="P-loop_NTPase"/>
</dbReference>
<dbReference type="PROSITE" id="PS50893">
    <property type="entry name" value="ABC_TRANSPORTER_2"/>
    <property type="match status" value="1"/>
</dbReference>
<evidence type="ECO:0000256" key="7">
    <source>
        <dbReference type="ARBA" id="ARBA00022840"/>
    </source>
</evidence>
<dbReference type="AlphaFoldDB" id="A0A2K9D073"/>
<evidence type="ECO:0000256" key="8">
    <source>
        <dbReference type="SAM" id="MobiDB-lite"/>
    </source>
</evidence>
<dbReference type="KEGG" id="but:X994_5001"/>
<feature type="region of interest" description="Disordered" evidence="8">
    <location>
        <begin position="1"/>
        <end position="40"/>
    </location>
</feature>
<keyword evidence="3" id="KW-0997">Cell inner membrane</keyword>
<reference evidence="9 10" key="1">
    <citation type="submission" date="2014-08" db="EMBL/GenBank/DDBJ databases">
        <authorList>
            <person name="Bunnell A."/>
            <person name="Chain P.S."/>
            <person name="Chertkov O."/>
            <person name="Currie B.J."/>
            <person name="Daligault H.E."/>
            <person name="Davenport K.W."/>
            <person name="Davis C."/>
            <person name="Gleasner C.D."/>
            <person name="Johnson S.L."/>
            <person name="Kaestli M."/>
            <person name="Koren S."/>
            <person name="Kunde Y.A."/>
            <person name="Mayo M."/>
            <person name="McMurry K.K."/>
            <person name="Price E.P."/>
            <person name="Reitenga K.G."/>
            <person name="Robison R."/>
            <person name="Rosovitz M.J."/>
            <person name="Sarovich D.S."/>
            <person name="Teshima H."/>
        </authorList>
    </citation>
    <scope>NUCLEOTIDE SEQUENCE [LARGE SCALE GENOMIC DNA]</scope>
    <source>
        <strain evidence="9 10">MSHR44</strain>
    </source>
</reference>
<keyword evidence="3" id="KW-0472">Membrane</keyword>
<dbReference type="InterPro" id="IPR050107">
    <property type="entry name" value="ABC_carbohydrate_import_ATPase"/>
</dbReference>
<organism evidence="9 10">
    <name type="scientific">Burkholderia pseudomallei</name>
    <name type="common">Pseudomonas pseudomallei</name>
    <dbReference type="NCBI Taxonomy" id="28450"/>
    <lineage>
        <taxon>Bacteria</taxon>
        <taxon>Pseudomonadati</taxon>
        <taxon>Pseudomonadota</taxon>
        <taxon>Betaproteobacteria</taxon>
        <taxon>Burkholderiales</taxon>
        <taxon>Burkholderiaceae</taxon>
        <taxon>Burkholderia</taxon>
        <taxon>pseudomallei group</taxon>
    </lineage>
</organism>
<proteinExistence type="predicted"/>
<keyword evidence="4" id="KW-0762">Sugar transport</keyword>
<evidence type="ECO:0000256" key="5">
    <source>
        <dbReference type="ARBA" id="ARBA00022737"/>
    </source>
</evidence>
<comment type="caution">
    <text evidence="9">The sequence shown here is derived from an EMBL/GenBank/DDBJ whole genome shotgun (WGS) entry which is preliminary data.</text>
</comment>
<dbReference type="OrthoDB" id="9776369at2"/>
<evidence type="ECO:0000313" key="9">
    <source>
        <dbReference type="EMBL" id="KGX15878.1"/>
    </source>
</evidence>
<dbReference type="InterPro" id="IPR003439">
    <property type="entry name" value="ABC_transporter-like_ATP-bd"/>
</dbReference>
<protein>
    <submittedName>
        <fullName evidence="9">ABC transporter family protein</fullName>
    </submittedName>
</protein>
<evidence type="ECO:0000256" key="3">
    <source>
        <dbReference type="ARBA" id="ARBA00022519"/>
    </source>
</evidence>
<gene>
    <name evidence="9" type="ORF">Y036_5451</name>
</gene>
<dbReference type="GO" id="GO:0016887">
    <property type="term" value="F:ATP hydrolysis activity"/>
    <property type="evidence" value="ECO:0007669"/>
    <property type="project" value="InterPro"/>
</dbReference>
<accession>A0A2K9D073</accession>
<dbReference type="RefSeq" id="WP_020850130.1">
    <property type="nucleotide sequence ID" value="NZ_CP008779.1"/>
</dbReference>
<evidence type="ECO:0000256" key="1">
    <source>
        <dbReference type="ARBA" id="ARBA00022448"/>
    </source>
</evidence>
<evidence type="ECO:0000256" key="2">
    <source>
        <dbReference type="ARBA" id="ARBA00022475"/>
    </source>
</evidence>
<evidence type="ECO:0000313" key="10">
    <source>
        <dbReference type="Proteomes" id="UP000030475"/>
    </source>
</evidence>
<name>A0A2K9D073_BURPE</name>
<dbReference type="PANTHER" id="PTHR43790">
    <property type="entry name" value="CARBOHYDRATE TRANSPORT ATP-BINDING PROTEIN MG119-RELATED"/>
    <property type="match status" value="1"/>
</dbReference>
<dbReference type="GO" id="GO:0005524">
    <property type="term" value="F:ATP binding"/>
    <property type="evidence" value="ECO:0007669"/>
    <property type="project" value="UniProtKB-KW"/>
</dbReference>
<dbReference type="CDD" id="cd03216">
    <property type="entry name" value="ABC_Carb_Monos_I"/>
    <property type="match status" value="1"/>
</dbReference>
<evidence type="ECO:0000256" key="6">
    <source>
        <dbReference type="ARBA" id="ARBA00022741"/>
    </source>
</evidence>
<keyword evidence="5" id="KW-0677">Repeat</keyword>
<dbReference type="Gene3D" id="3.40.50.300">
    <property type="entry name" value="P-loop containing nucleotide triphosphate hydrolases"/>
    <property type="match status" value="1"/>
</dbReference>
<keyword evidence="2" id="KW-1003">Cell membrane</keyword>
<dbReference type="Pfam" id="PF00005">
    <property type="entry name" value="ABC_tran"/>
    <property type="match status" value="1"/>
</dbReference>
<dbReference type="SUPFAM" id="SSF52540">
    <property type="entry name" value="P-loop containing nucleoside triphosphate hydrolases"/>
    <property type="match status" value="1"/>
</dbReference>
<dbReference type="SMART" id="SM00382">
    <property type="entry name" value="AAA"/>
    <property type="match status" value="1"/>
</dbReference>
<keyword evidence="7" id="KW-0067">ATP-binding</keyword>
<dbReference type="EMBL" id="JQIM01000008">
    <property type="protein sequence ID" value="KGX15878.1"/>
    <property type="molecule type" value="Genomic_DNA"/>
</dbReference>
<dbReference type="Proteomes" id="UP000030475">
    <property type="component" value="Unassembled WGS sequence"/>
</dbReference>
<evidence type="ECO:0000256" key="4">
    <source>
        <dbReference type="ARBA" id="ARBA00022597"/>
    </source>
</evidence>
<dbReference type="PANTHER" id="PTHR43790:SF9">
    <property type="entry name" value="GALACTOFURANOSE TRANSPORTER ATP-BINDING PROTEIN YTFR"/>
    <property type="match status" value="1"/>
</dbReference>
<sequence>MNGIQLKATDGSIPSARAESQGQNLGPVDDKTVARDSQSSDRTVGTDALIRCVGLQKWYSGVHALRNVSLNVYQRQVIGLLGDNGAGKSTLIKILSGAHTPDAGTIEFLGQPVDIRSPKDAMRLGIETIHQYNSMVPCMSIARNIFLGREPMKWCVGNFGWLDRQRMDREAIAAIANVDLHLRSPDALVGELSGGQRQGVAIARAMHFKTKVLILDEPTNHLSVRETNKVIDFVKSLREQDMAGIFISHNLHHVFETCDRIVVMSRGQIVADRLVDDITMDEVQEIL</sequence>
<keyword evidence="6" id="KW-0547">Nucleotide-binding</keyword>
<keyword evidence="1" id="KW-0813">Transport</keyword>